<dbReference type="EMBL" id="CP016809">
    <property type="protein sequence ID" value="ANY72582.1"/>
    <property type="molecule type" value="Genomic_DNA"/>
</dbReference>
<dbReference type="KEGG" id="pib:BBD41_08295"/>
<dbReference type="AlphaFoldDB" id="A0A1B2DY27"/>
<keyword evidence="1" id="KW-1133">Transmembrane helix</keyword>
<dbReference type="RefSeq" id="WP_099477246.1">
    <property type="nucleotide sequence ID" value="NZ_CP016809.1"/>
</dbReference>
<evidence type="ECO:0000313" key="2">
    <source>
        <dbReference type="EMBL" id="ANY72582.1"/>
    </source>
</evidence>
<evidence type="ECO:0000256" key="1">
    <source>
        <dbReference type="SAM" id="Phobius"/>
    </source>
</evidence>
<accession>A0A1B2DY27</accession>
<reference evidence="2" key="1">
    <citation type="submission" date="2016-08" db="EMBL/GenBank/DDBJ databases">
        <title>Complete Genome Seqeunce of Paenibacillus sp. nov. IHBB 9852 from high altitute lake of Indian trans-Himalayas.</title>
        <authorList>
            <person name="Kiran S."/>
            <person name="Swarnkar M.K."/>
            <person name="Rana A."/>
            <person name="Tewari R."/>
            <person name="Gulati A."/>
        </authorList>
    </citation>
    <scope>NUCLEOTIDE SEQUENCE [LARGE SCALE GENOMIC DNA]</scope>
    <source>
        <strain evidence="2">IHBB 9852</strain>
    </source>
</reference>
<organism evidence="2">
    <name type="scientific">Paenibacillus ihbetae</name>
    <dbReference type="NCBI Taxonomy" id="1870820"/>
    <lineage>
        <taxon>Bacteria</taxon>
        <taxon>Bacillati</taxon>
        <taxon>Bacillota</taxon>
        <taxon>Bacilli</taxon>
        <taxon>Bacillales</taxon>
        <taxon>Paenibacillaceae</taxon>
        <taxon>Paenibacillus</taxon>
    </lineage>
</organism>
<proteinExistence type="predicted"/>
<protein>
    <submittedName>
        <fullName evidence="2">Uncharacterized protein</fullName>
    </submittedName>
</protein>
<sequence length="69" mass="8504">MERKVSMKKIPRGVAEWIFRPRRRYGRFPRIERMVELLFTAILIFWAFTVIRWFILITVATMRHFGVFD</sequence>
<keyword evidence="1" id="KW-0472">Membrane</keyword>
<feature type="transmembrane region" description="Helical" evidence="1">
    <location>
        <begin position="37"/>
        <end position="60"/>
    </location>
</feature>
<name>A0A1B2DY27_9BACL</name>
<keyword evidence="1" id="KW-0812">Transmembrane</keyword>
<gene>
    <name evidence="2" type="ORF">BBD41_08295</name>
</gene>
<dbReference type="GeneID" id="48308240"/>